<name>A0A9Q8SH29_9PEZI</name>
<evidence type="ECO:0000313" key="2">
    <source>
        <dbReference type="EMBL" id="UQC76367.1"/>
    </source>
</evidence>
<proteinExistence type="predicted"/>
<feature type="compositionally biased region" description="Polar residues" evidence="1">
    <location>
        <begin position="36"/>
        <end position="51"/>
    </location>
</feature>
<keyword evidence="3" id="KW-1185">Reference proteome</keyword>
<organism evidence="2 3">
    <name type="scientific">Colletotrichum lupini</name>
    <dbReference type="NCBI Taxonomy" id="145971"/>
    <lineage>
        <taxon>Eukaryota</taxon>
        <taxon>Fungi</taxon>
        <taxon>Dikarya</taxon>
        <taxon>Ascomycota</taxon>
        <taxon>Pezizomycotina</taxon>
        <taxon>Sordariomycetes</taxon>
        <taxon>Hypocreomycetidae</taxon>
        <taxon>Glomerellales</taxon>
        <taxon>Glomerellaceae</taxon>
        <taxon>Colletotrichum</taxon>
        <taxon>Colletotrichum acutatum species complex</taxon>
    </lineage>
</organism>
<dbReference type="AlphaFoldDB" id="A0A9Q8SH29"/>
<feature type="region of interest" description="Disordered" evidence="1">
    <location>
        <begin position="197"/>
        <end position="226"/>
    </location>
</feature>
<dbReference type="Proteomes" id="UP000830671">
    <property type="component" value="Chromosome 10"/>
</dbReference>
<evidence type="ECO:0000313" key="3">
    <source>
        <dbReference type="Proteomes" id="UP000830671"/>
    </source>
</evidence>
<sequence>MKEKQDEVEKWFRNGENHDGRSESFYPLGGPDFLIKSTQATPRSASSTSLEPAQGELVIRDICRGDLGASAMANRAGPEGRQTAHGGVRRCELLQRHLSQQNDSGPAPPAHSGLWRFGGLCAWTLKVWNTAPLPGSGASSTTTTTIYGNPSAVDSLPVMPVFSSQSHEGNLSPAPAAKKKSIIRYQAFSHPQLPKLKKKKKVNGLIGHHQKPKRRRVTVPKKTTKNRKICPERASYQKKTLQARITHPYHLNPSKKSHTLANIYLVCGVVNSCYSQLHERKSPNLPIAHPLLQVPYRNPRKVWKDFRPYFPAWFLTIHATQADAAARMPGAGACSQIFYANLFANGVSWCLAFDSCAHGYECFPLLLLRSGLHAA</sequence>
<feature type="region of interest" description="Disordered" evidence="1">
    <location>
        <begin position="1"/>
        <end position="52"/>
    </location>
</feature>
<dbReference type="GeneID" id="73351794"/>
<dbReference type="EMBL" id="CP019472">
    <property type="protein sequence ID" value="UQC76367.1"/>
    <property type="molecule type" value="Genomic_DNA"/>
</dbReference>
<feature type="compositionally biased region" description="Basic and acidic residues" evidence="1">
    <location>
        <begin position="1"/>
        <end position="22"/>
    </location>
</feature>
<accession>A0A9Q8SH29</accession>
<evidence type="ECO:0000256" key="1">
    <source>
        <dbReference type="SAM" id="MobiDB-lite"/>
    </source>
</evidence>
<protein>
    <submittedName>
        <fullName evidence="2">Uncharacterized protein</fullName>
    </submittedName>
</protein>
<dbReference type="RefSeq" id="XP_049138008.1">
    <property type="nucleotide sequence ID" value="XM_049296784.1"/>
</dbReference>
<reference evidence="2" key="1">
    <citation type="journal article" date="2021" name="Mol. Plant Microbe Interact.">
        <title>Complete Genome Sequence of the Plant-Pathogenic Fungus Colletotrichum lupini.</title>
        <authorList>
            <person name="Baroncelli R."/>
            <person name="Pensec F."/>
            <person name="Da Lio D."/>
            <person name="Boufleur T."/>
            <person name="Vicente I."/>
            <person name="Sarrocco S."/>
            <person name="Picot A."/>
            <person name="Baraldi E."/>
            <person name="Sukno S."/>
            <person name="Thon M."/>
            <person name="Le Floch G."/>
        </authorList>
    </citation>
    <scope>NUCLEOTIDE SEQUENCE</scope>
    <source>
        <strain evidence="2">IMI 504893</strain>
    </source>
</reference>
<dbReference type="KEGG" id="clup:CLUP02_17880"/>
<gene>
    <name evidence="2" type="ORF">CLUP02_17880</name>
</gene>